<name>A0A6M0R766_9CLOT</name>
<evidence type="ECO:0000313" key="3">
    <source>
        <dbReference type="Proteomes" id="UP000473885"/>
    </source>
</evidence>
<keyword evidence="3" id="KW-1185">Reference proteome</keyword>
<gene>
    <name evidence="2" type="ORF">FDF74_02220</name>
</gene>
<reference evidence="2 3" key="1">
    <citation type="submission" date="2019-04" db="EMBL/GenBank/DDBJ databases">
        <title>Genome sequencing of Clostridium botulinum Groups I-IV and Clostridium butyricum.</title>
        <authorList>
            <person name="Brunt J."/>
            <person name="Van Vliet A.H.M."/>
            <person name="Stringer S.C."/>
            <person name="Carter A.T."/>
            <person name="Peck M.W."/>
        </authorList>
    </citation>
    <scope>NUCLEOTIDE SEQUENCE [LARGE SCALE GENOMIC DNA]</scope>
    <source>
        <strain evidence="2 3">IFR 18/094</strain>
    </source>
</reference>
<evidence type="ECO:0000313" key="2">
    <source>
        <dbReference type="EMBL" id="NEZ46025.1"/>
    </source>
</evidence>
<comment type="caution">
    <text evidence="2">The sequence shown here is derived from an EMBL/GenBank/DDBJ whole genome shotgun (WGS) entry which is preliminary data.</text>
</comment>
<dbReference type="OrthoDB" id="1690557at2"/>
<dbReference type="Proteomes" id="UP000473885">
    <property type="component" value="Unassembled WGS sequence"/>
</dbReference>
<keyword evidence="1" id="KW-0175">Coiled coil</keyword>
<proteinExistence type="predicted"/>
<accession>A0A6M0R766</accession>
<protein>
    <submittedName>
        <fullName evidence="2">ATPase</fullName>
    </submittedName>
</protein>
<dbReference type="EMBL" id="SXDP01000001">
    <property type="protein sequence ID" value="NEZ46025.1"/>
    <property type="molecule type" value="Genomic_DNA"/>
</dbReference>
<dbReference type="RefSeq" id="WP_050607138.1">
    <property type="nucleotide sequence ID" value="NZ_CABKUB010000006.1"/>
</dbReference>
<dbReference type="AlphaFoldDB" id="A0A6M0R766"/>
<evidence type="ECO:0000256" key="1">
    <source>
        <dbReference type="SAM" id="Coils"/>
    </source>
</evidence>
<organism evidence="2 3">
    <name type="scientific">Clostridium niameyense</name>
    <dbReference type="NCBI Taxonomy" id="1622073"/>
    <lineage>
        <taxon>Bacteria</taxon>
        <taxon>Bacillati</taxon>
        <taxon>Bacillota</taxon>
        <taxon>Clostridia</taxon>
        <taxon>Eubacteriales</taxon>
        <taxon>Clostridiaceae</taxon>
        <taxon>Clostridium</taxon>
    </lineage>
</organism>
<feature type="coiled-coil region" evidence="1">
    <location>
        <begin position="55"/>
        <end position="82"/>
    </location>
</feature>
<sequence length="174" mass="19928">MDVIKLLEYFNEVIDSASPIPLTGKVAINKKEALEVIEKIINCLPDELKKAKWICGEKERILKDAMEEAENIKRENLILLKSQIENHNITRAATVKAEEIIQNANAEARFMKISARDYADELLSQLDMEIEEKSNAMLNLLQKNSEAFLASLEESIDLKTDVIRENIKELRNMK</sequence>